<organism evidence="2 3">
    <name type="scientific">Elysia chlorotica</name>
    <name type="common">Eastern emerald elysia</name>
    <name type="synonym">Sea slug</name>
    <dbReference type="NCBI Taxonomy" id="188477"/>
    <lineage>
        <taxon>Eukaryota</taxon>
        <taxon>Metazoa</taxon>
        <taxon>Spiralia</taxon>
        <taxon>Lophotrochozoa</taxon>
        <taxon>Mollusca</taxon>
        <taxon>Gastropoda</taxon>
        <taxon>Heterobranchia</taxon>
        <taxon>Euthyneura</taxon>
        <taxon>Panpulmonata</taxon>
        <taxon>Sacoglossa</taxon>
        <taxon>Placobranchoidea</taxon>
        <taxon>Plakobranchidae</taxon>
        <taxon>Elysia</taxon>
    </lineage>
</organism>
<feature type="compositionally biased region" description="Low complexity" evidence="1">
    <location>
        <begin position="122"/>
        <end position="143"/>
    </location>
</feature>
<evidence type="ECO:0000313" key="3">
    <source>
        <dbReference type="Proteomes" id="UP000271974"/>
    </source>
</evidence>
<reference evidence="2 3" key="1">
    <citation type="submission" date="2019-01" db="EMBL/GenBank/DDBJ databases">
        <title>A draft genome assembly of the solar-powered sea slug Elysia chlorotica.</title>
        <authorList>
            <person name="Cai H."/>
            <person name="Li Q."/>
            <person name="Fang X."/>
            <person name="Li J."/>
            <person name="Curtis N.E."/>
            <person name="Altenburger A."/>
            <person name="Shibata T."/>
            <person name="Feng M."/>
            <person name="Maeda T."/>
            <person name="Schwartz J.A."/>
            <person name="Shigenobu S."/>
            <person name="Lundholm N."/>
            <person name="Nishiyama T."/>
            <person name="Yang H."/>
            <person name="Hasebe M."/>
            <person name="Li S."/>
            <person name="Pierce S.K."/>
            <person name="Wang J."/>
        </authorList>
    </citation>
    <scope>NUCLEOTIDE SEQUENCE [LARGE SCALE GENOMIC DNA]</scope>
    <source>
        <strain evidence="2">EC2010</strain>
        <tissue evidence="2">Whole organism of an adult</tissue>
    </source>
</reference>
<feature type="compositionally biased region" description="Polar residues" evidence="1">
    <location>
        <begin position="92"/>
        <end position="116"/>
    </location>
</feature>
<feature type="compositionally biased region" description="Basic and acidic residues" evidence="1">
    <location>
        <begin position="56"/>
        <end position="69"/>
    </location>
</feature>
<keyword evidence="3" id="KW-1185">Reference proteome</keyword>
<name>A0A3S1HVA8_ELYCH</name>
<accession>A0A3S1HVA8</accession>
<dbReference type="AlphaFoldDB" id="A0A3S1HVA8"/>
<sequence length="217" mass="22473">MQEIKDKVERQRPILVIDEEDQRLSSIVNGKLFPNGNPEKAEGGENAQGTTGPSKDGGDTKTENSKDDTQSGQTQSGASDTGKTNTDKDDQTPTNGGTKQSTQGSAGSTETNQPSAENPDRQSQGSSSGNSGSSASAGGSQSSNGGGTNGGDTADSARPDSGPRVTPAPPRIVTRAPSKVLRCIALGLTRPVGVYRFTCEYNCVSGFCPRTMCYCTM</sequence>
<feature type="region of interest" description="Disordered" evidence="1">
    <location>
        <begin position="21"/>
        <end position="173"/>
    </location>
</feature>
<gene>
    <name evidence="2" type="ORF">EGW08_005448</name>
</gene>
<dbReference type="Proteomes" id="UP000271974">
    <property type="component" value="Unassembled WGS sequence"/>
</dbReference>
<comment type="caution">
    <text evidence="2">The sequence shown here is derived from an EMBL/GenBank/DDBJ whole genome shotgun (WGS) entry which is preliminary data.</text>
</comment>
<dbReference type="EMBL" id="RQTK01000128">
    <property type="protein sequence ID" value="RUS86788.1"/>
    <property type="molecule type" value="Genomic_DNA"/>
</dbReference>
<feature type="compositionally biased region" description="Polar residues" evidence="1">
    <location>
        <begin position="70"/>
        <end position="84"/>
    </location>
</feature>
<evidence type="ECO:0000256" key="1">
    <source>
        <dbReference type="SAM" id="MobiDB-lite"/>
    </source>
</evidence>
<evidence type="ECO:0000313" key="2">
    <source>
        <dbReference type="EMBL" id="RUS86788.1"/>
    </source>
</evidence>
<proteinExistence type="predicted"/>
<protein>
    <submittedName>
        <fullName evidence="2">Uncharacterized protein</fullName>
    </submittedName>
</protein>